<dbReference type="PANTHER" id="PTHR22881:SF26">
    <property type="entry name" value="BROMODOMAIN CONTAINING PROTEIN, EXPRESSED"/>
    <property type="match status" value="1"/>
</dbReference>
<evidence type="ECO:0000256" key="1">
    <source>
        <dbReference type="ARBA" id="ARBA00023117"/>
    </source>
</evidence>
<dbReference type="InterPro" id="IPR001487">
    <property type="entry name" value="Bromodomain"/>
</dbReference>
<organism evidence="5 6">
    <name type="scientific">Acacia crassicarpa</name>
    <name type="common">northern wattle</name>
    <dbReference type="NCBI Taxonomy" id="499986"/>
    <lineage>
        <taxon>Eukaryota</taxon>
        <taxon>Viridiplantae</taxon>
        <taxon>Streptophyta</taxon>
        <taxon>Embryophyta</taxon>
        <taxon>Tracheophyta</taxon>
        <taxon>Spermatophyta</taxon>
        <taxon>Magnoliopsida</taxon>
        <taxon>eudicotyledons</taxon>
        <taxon>Gunneridae</taxon>
        <taxon>Pentapetalae</taxon>
        <taxon>rosids</taxon>
        <taxon>fabids</taxon>
        <taxon>Fabales</taxon>
        <taxon>Fabaceae</taxon>
        <taxon>Caesalpinioideae</taxon>
        <taxon>mimosoid clade</taxon>
        <taxon>Acacieae</taxon>
        <taxon>Acacia</taxon>
    </lineage>
</organism>
<feature type="region of interest" description="Disordered" evidence="3">
    <location>
        <begin position="1"/>
        <end position="39"/>
    </location>
</feature>
<evidence type="ECO:0000313" key="6">
    <source>
        <dbReference type="Proteomes" id="UP001293593"/>
    </source>
</evidence>
<dbReference type="CDD" id="cd04369">
    <property type="entry name" value="Bromodomain"/>
    <property type="match status" value="1"/>
</dbReference>
<sequence length="619" mass="70918">MRKSQRATLKEARRRSLRISTMEGMQTHGSSDDPIGKSGNTTCTEKMVRHWENDLGPASRTRGTKKRKLRPVEELTISPAKQDVFTTYSNHLQQKKQCDEDIKRKNDQPPELTSAIFMPEKHVLERILNILQRRDTYEIFAEPVDPKEVEDYYEIIEEPMDFGTMRAKLHEEMYKSLEQFEHDVFLIFNNAMHFNSSRTMYFKQARTMNELAKKVFNVLKAKPENFEREFSETIQRDGRRNQQDFKDSANVKLSESSISVSLNYMAGSSNVPPYRKSLKANHGRSDIARHVDARILDENPTGARKSGRCKSFEVDRRCTYRPYMSPGEDESIFQTIYGNLKLFEQVNQQGIGYRESLMLFVNDLGQEVKNIVRRKLVGYEIHTRSNLAPLRPNTLNTYTDPDEIRRATDNINLEIASGDKVVYVNDDIYHDQVERTPTAGQGKVVHSPLKDNIQGSQSMPFECDQSYWSALDHSRASADKLDCLADGSKRMGSEPTTILSDKSKSSIQGQVSESSILEHFQTAMFRNKCEFQSESCPSQSKDVSTSSFMQDKIQIDQEYVGCSFEVGKILQSSQTMPLASNFVFNLPYLKARLDQMNSSEHYSKGGKKHCPVQACFAED</sequence>
<dbReference type="InterPro" id="IPR036427">
    <property type="entry name" value="Bromodomain-like_sf"/>
</dbReference>
<dbReference type="Gene3D" id="1.20.920.10">
    <property type="entry name" value="Bromodomain-like"/>
    <property type="match status" value="1"/>
</dbReference>
<protein>
    <recommendedName>
        <fullName evidence="4">Bromo domain-containing protein</fullName>
    </recommendedName>
</protein>
<dbReference type="SUPFAM" id="SSF47370">
    <property type="entry name" value="Bromodomain"/>
    <property type="match status" value="1"/>
</dbReference>
<evidence type="ECO:0000259" key="4">
    <source>
        <dbReference type="PROSITE" id="PS50014"/>
    </source>
</evidence>
<evidence type="ECO:0000313" key="5">
    <source>
        <dbReference type="EMBL" id="KAK4253431.1"/>
    </source>
</evidence>
<comment type="caution">
    <text evidence="5">The sequence shown here is derived from an EMBL/GenBank/DDBJ whole genome shotgun (WGS) entry which is preliminary data.</text>
</comment>
<proteinExistence type="predicted"/>
<dbReference type="AlphaFoldDB" id="A0AAE1IM92"/>
<keyword evidence="6" id="KW-1185">Reference proteome</keyword>
<name>A0AAE1IM92_9FABA</name>
<dbReference type="SMART" id="SM00297">
    <property type="entry name" value="BROMO"/>
    <property type="match status" value="1"/>
</dbReference>
<dbReference type="PROSITE" id="PS50014">
    <property type="entry name" value="BROMODOMAIN_2"/>
    <property type="match status" value="1"/>
</dbReference>
<evidence type="ECO:0000256" key="3">
    <source>
        <dbReference type="SAM" id="MobiDB-lite"/>
    </source>
</evidence>
<dbReference type="EMBL" id="JAWXYG010000016">
    <property type="protein sequence ID" value="KAK4253431.1"/>
    <property type="molecule type" value="Genomic_DNA"/>
</dbReference>
<accession>A0AAE1IM92</accession>
<reference evidence="5" key="1">
    <citation type="submission" date="2023-10" db="EMBL/GenBank/DDBJ databases">
        <title>Chromosome-level genome of the transformable northern wattle, Acacia crassicarpa.</title>
        <authorList>
            <person name="Massaro I."/>
            <person name="Sinha N.R."/>
            <person name="Poethig S."/>
            <person name="Leichty A.R."/>
        </authorList>
    </citation>
    <scope>NUCLEOTIDE SEQUENCE</scope>
    <source>
        <strain evidence="5">Acra3RX</strain>
        <tissue evidence="5">Leaf</tissue>
    </source>
</reference>
<dbReference type="PRINTS" id="PR00503">
    <property type="entry name" value="BROMODOMAIN"/>
</dbReference>
<feature type="domain" description="Bromo" evidence="4">
    <location>
        <begin position="132"/>
        <end position="202"/>
    </location>
</feature>
<evidence type="ECO:0000256" key="2">
    <source>
        <dbReference type="PROSITE-ProRule" id="PRU00035"/>
    </source>
</evidence>
<dbReference type="PANTHER" id="PTHR22881">
    <property type="entry name" value="BROMODOMAIN CONTAINING PROTEIN"/>
    <property type="match status" value="1"/>
</dbReference>
<dbReference type="Proteomes" id="UP001293593">
    <property type="component" value="Unassembled WGS sequence"/>
</dbReference>
<gene>
    <name evidence="5" type="ORF">QN277_010737</name>
</gene>
<keyword evidence="1 2" id="KW-0103">Bromodomain</keyword>
<dbReference type="Pfam" id="PF00439">
    <property type="entry name" value="Bromodomain"/>
    <property type="match status" value="1"/>
</dbReference>
<dbReference type="InterPro" id="IPR051831">
    <property type="entry name" value="Bromodomain_contain_prot"/>
</dbReference>